<dbReference type="SUPFAM" id="SSF52833">
    <property type="entry name" value="Thioredoxin-like"/>
    <property type="match status" value="1"/>
</dbReference>
<dbReference type="InterPro" id="IPR050553">
    <property type="entry name" value="Thioredoxin_ResA/DsbE_sf"/>
</dbReference>
<evidence type="ECO:0000259" key="5">
    <source>
        <dbReference type="PROSITE" id="PS51352"/>
    </source>
</evidence>
<comment type="caution">
    <text evidence="7">The sequence shown here is derived from an EMBL/GenBank/DDBJ whole genome shotgun (WGS) entry which is preliminary data.</text>
</comment>
<evidence type="ECO:0000256" key="4">
    <source>
        <dbReference type="ARBA" id="ARBA00023284"/>
    </source>
</evidence>
<dbReference type="RefSeq" id="WP_118104132.1">
    <property type="nucleotide sequence ID" value="NZ_JABWDG010000009.1"/>
</dbReference>
<dbReference type="PROSITE" id="PS51352">
    <property type="entry name" value="THIOREDOXIN_2"/>
    <property type="match status" value="1"/>
</dbReference>
<evidence type="ECO:0000313" key="7">
    <source>
        <dbReference type="EMBL" id="RGY05706.1"/>
    </source>
</evidence>
<evidence type="ECO:0000313" key="8">
    <source>
        <dbReference type="Proteomes" id="UP000284434"/>
    </source>
</evidence>
<keyword evidence="4" id="KW-0676">Redox-active center</keyword>
<dbReference type="PANTHER" id="PTHR42852:SF6">
    <property type="entry name" value="THIOL:DISULFIDE INTERCHANGE PROTEIN DSBE"/>
    <property type="match status" value="1"/>
</dbReference>
<reference evidence="7 8" key="1">
    <citation type="submission" date="2018-08" db="EMBL/GenBank/DDBJ databases">
        <title>A genome reference for cultivated species of the human gut microbiota.</title>
        <authorList>
            <person name="Zou Y."/>
            <person name="Xue W."/>
            <person name="Luo G."/>
        </authorList>
    </citation>
    <scope>NUCLEOTIDE SEQUENCE [LARGE SCALE GENOMIC DNA]</scope>
    <source>
        <strain evidence="7 8">OF03-11</strain>
    </source>
</reference>
<dbReference type="InterPro" id="IPR036249">
    <property type="entry name" value="Thioredoxin-like_sf"/>
</dbReference>
<dbReference type="Pfam" id="PF14289">
    <property type="entry name" value="DUF4369"/>
    <property type="match status" value="1"/>
</dbReference>
<feature type="domain" description="Thioredoxin" evidence="5">
    <location>
        <begin position="259"/>
        <end position="401"/>
    </location>
</feature>
<evidence type="ECO:0000256" key="3">
    <source>
        <dbReference type="ARBA" id="ARBA00023157"/>
    </source>
</evidence>
<dbReference type="Pfam" id="PF13905">
    <property type="entry name" value="Thioredoxin_8"/>
    <property type="match status" value="1"/>
</dbReference>
<comment type="subcellular location">
    <subcellularLocation>
        <location evidence="1">Cell envelope</location>
    </subcellularLocation>
</comment>
<dbReference type="Proteomes" id="UP000284434">
    <property type="component" value="Unassembled WGS sequence"/>
</dbReference>
<dbReference type="InterPro" id="IPR025380">
    <property type="entry name" value="DUF4369"/>
</dbReference>
<protein>
    <submittedName>
        <fullName evidence="7">AhpC/TSA family protein</fullName>
    </submittedName>
</protein>
<keyword evidence="2" id="KW-0201">Cytochrome c-type biogenesis</keyword>
<gene>
    <name evidence="7" type="ORF">DXA53_11710</name>
    <name evidence="6" type="ORF">L0P03_10570</name>
</gene>
<dbReference type="CDD" id="cd02966">
    <property type="entry name" value="TlpA_like_family"/>
    <property type="match status" value="1"/>
</dbReference>
<dbReference type="GO" id="GO:0017004">
    <property type="term" value="P:cytochrome complex assembly"/>
    <property type="evidence" value="ECO:0007669"/>
    <property type="project" value="UniProtKB-KW"/>
</dbReference>
<reference evidence="6" key="2">
    <citation type="submission" date="2022-01" db="EMBL/GenBank/DDBJ databases">
        <title>Collection of gut derived symbiotic bacterial strains cultured from healthy donors.</title>
        <authorList>
            <person name="Lin H."/>
            <person name="Kohout C."/>
            <person name="Waligurski E."/>
            <person name="Pamer E.G."/>
        </authorList>
    </citation>
    <scope>NUCLEOTIDE SEQUENCE</scope>
    <source>
        <strain evidence="6">DFI.1.149</strain>
    </source>
</reference>
<dbReference type="AlphaFoldDB" id="A0A413IAQ8"/>
<organism evidence="7 8">
    <name type="scientific">Odoribacter splanchnicus</name>
    <dbReference type="NCBI Taxonomy" id="28118"/>
    <lineage>
        <taxon>Bacteria</taxon>
        <taxon>Pseudomonadati</taxon>
        <taxon>Bacteroidota</taxon>
        <taxon>Bacteroidia</taxon>
        <taxon>Bacteroidales</taxon>
        <taxon>Odoribacteraceae</taxon>
        <taxon>Odoribacter</taxon>
    </lineage>
</organism>
<dbReference type="Proteomes" id="UP001199750">
    <property type="component" value="Unassembled WGS sequence"/>
</dbReference>
<dbReference type="InterPro" id="IPR013766">
    <property type="entry name" value="Thioredoxin_domain"/>
</dbReference>
<proteinExistence type="predicted"/>
<accession>A0A413IAQ8</accession>
<evidence type="ECO:0000313" key="6">
    <source>
        <dbReference type="EMBL" id="MCG4960287.1"/>
    </source>
</evidence>
<dbReference type="Gene3D" id="3.40.30.10">
    <property type="entry name" value="Glutaredoxin"/>
    <property type="match status" value="1"/>
</dbReference>
<evidence type="ECO:0000256" key="2">
    <source>
        <dbReference type="ARBA" id="ARBA00022748"/>
    </source>
</evidence>
<dbReference type="EMBL" id="JAKNDN010000019">
    <property type="protein sequence ID" value="MCG4960287.1"/>
    <property type="molecule type" value="Genomic_DNA"/>
</dbReference>
<evidence type="ECO:0000256" key="1">
    <source>
        <dbReference type="ARBA" id="ARBA00004196"/>
    </source>
</evidence>
<dbReference type="PANTHER" id="PTHR42852">
    <property type="entry name" value="THIOL:DISULFIDE INTERCHANGE PROTEIN DSBE"/>
    <property type="match status" value="1"/>
</dbReference>
<dbReference type="InterPro" id="IPR012336">
    <property type="entry name" value="Thioredoxin-like_fold"/>
</dbReference>
<name>A0A413IAQ8_9BACT</name>
<sequence length="401" mass="45376">MNKNFFFGMALLLCSACASRTEEFVVRGSFPGLRDGMAVALRNMEGEGTFAVDTVRDGKFELRGAVVSPRYCNLLIYTGEQNASSGMGRMVNTYLFLDNSELTVEVAHLDSMEFVHPFMAEFAVPKARVEGGALQREYYEYQDALLPLKLALSKADNDVAMLNLKSEQERYAPEVFDRQFDELYPRRQAAEEAVDAAKMEFIRRHPQSPLSLFIAGGLLNNTFARSQEEVEELGRIAAGIDDTVRRPVVLKMVEKARSLYKGAPYKEIELTDAEGRTVKLSQYLQPDRYTLVDFWASWCGPCRWAIPKVEQLYKRYDRSRLTVVSVSFDQKQADWEKAMKEEAMPWMQLWAGSREQMTAAQQAYHISGIPRLMLIAPDGAIVFSGNNADALRLAVEKYLGK</sequence>
<dbReference type="GO" id="GO:0030313">
    <property type="term" value="C:cell envelope"/>
    <property type="evidence" value="ECO:0007669"/>
    <property type="project" value="UniProtKB-SubCell"/>
</dbReference>
<dbReference type="EMBL" id="QSCO01000016">
    <property type="protein sequence ID" value="RGY05706.1"/>
    <property type="molecule type" value="Genomic_DNA"/>
</dbReference>
<keyword evidence="3" id="KW-1015">Disulfide bond</keyword>